<organism evidence="1 2">
    <name type="scientific">[Myrmecia] bisecta</name>
    <dbReference type="NCBI Taxonomy" id="41462"/>
    <lineage>
        <taxon>Eukaryota</taxon>
        <taxon>Viridiplantae</taxon>
        <taxon>Chlorophyta</taxon>
        <taxon>core chlorophytes</taxon>
        <taxon>Trebouxiophyceae</taxon>
        <taxon>Trebouxiales</taxon>
        <taxon>Trebouxiaceae</taxon>
        <taxon>Myrmecia</taxon>
    </lineage>
</organism>
<name>A0AAW1R5V4_9CHLO</name>
<keyword evidence="2" id="KW-1185">Reference proteome</keyword>
<gene>
    <name evidence="1" type="ORF">WJX72_005489</name>
</gene>
<dbReference type="EMBL" id="JALJOR010000001">
    <property type="protein sequence ID" value="KAK9829380.1"/>
    <property type="molecule type" value="Genomic_DNA"/>
</dbReference>
<evidence type="ECO:0000313" key="1">
    <source>
        <dbReference type="EMBL" id="KAK9829380.1"/>
    </source>
</evidence>
<reference evidence="1 2" key="1">
    <citation type="journal article" date="2024" name="Nat. Commun.">
        <title>Phylogenomics reveals the evolutionary origins of lichenization in chlorophyte algae.</title>
        <authorList>
            <person name="Puginier C."/>
            <person name="Libourel C."/>
            <person name="Otte J."/>
            <person name="Skaloud P."/>
            <person name="Haon M."/>
            <person name="Grisel S."/>
            <person name="Petersen M."/>
            <person name="Berrin J.G."/>
            <person name="Delaux P.M."/>
            <person name="Dal Grande F."/>
            <person name="Keller J."/>
        </authorList>
    </citation>
    <scope>NUCLEOTIDE SEQUENCE [LARGE SCALE GENOMIC DNA]</scope>
    <source>
        <strain evidence="1 2">SAG 2043</strain>
    </source>
</reference>
<accession>A0AAW1R5V4</accession>
<evidence type="ECO:0000313" key="2">
    <source>
        <dbReference type="Proteomes" id="UP001489004"/>
    </source>
</evidence>
<proteinExistence type="predicted"/>
<comment type="caution">
    <text evidence="1">The sequence shown here is derived from an EMBL/GenBank/DDBJ whole genome shotgun (WGS) entry which is preliminary data.</text>
</comment>
<dbReference type="AlphaFoldDB" id="A0AAW1R5V4"/>
<protein>
    <submittedName>
        <fullName evidence="1">Uncharacterized protein</fullName>
    </submittedName>
</protein>
<dbReference type="InterPro" id="IPR012337">
    <property type="entry name" value="RNaseH-like_sf"/>
</dbReference>
<dbReference type="Proteomes" id="UP001489004">
    <property type="component" value="Unassembled WGS sequence"/>
</dbReference>
<sequence length="188" mass="22048">MFILNHHDTLGNYCDHVELELLRPGDTYAWKRCYAKNNKYQKVADKVEKRVQSKKWWKKVSLLVDISSNADGEAICSPEPLRMADSNQPVIGKIYHGCFMLQEHIDNLTGLSDEQRKEPRDIIVDRCERNWSTYDFMHSKRRIRLKAKRAEKLVYVHSNLRLIDSTQQLDYEESDPAWQSDASDSSDE</sequence>
<dbReference type="SUPFAM" id="SSF53098">
    <property type="entry name" value="Ribonuclease H-like"/>
    <property type="match status" value="1"/>
</dbReference>